<keyword evidence="1" id="KW-1133">Transmembrane helix</keyword>
<keyword evidence="3" id="KW-1185">Reference proteome</keyword>
<feature type="transmembrane region" description="Helical" evidence="1">
    <location>
        <begin position="268"/>
        <end position="291"/>
    </location>
</feature>
<organism evidence="2 3">
    <name type="scientific">Streptomyces brevispora</name>
    <dbReference type="NCBI Taxonomy" id="887462"/>
    <lineage>
        <taxon>Bacteria</taxon>
        <taxon>Bacillati</taxon>
        <taxon>Actinomycetota</taxon>
        <taxon>Actinomycetes</taxon>
        <taxon>Kitasatosporales</taxon>
        <taxon>Streptomycetaceae</taxon>
        <taxon>Streptomyces</taxon>
    </lineage>
</organism>
<dbReference type="EMBL" id="CP109114">
    <property type="protein sequence ID" value="WSC11943.1"/>
    <property type="molecule type" value="Genomic_DNA"/>
</dbReference>
<gene>
    <name evidence="2" type="ORF">OIE64_03150</name>
</gene>
<evidence type="ECO:0000256" key="1">
    <source>
        <dbReference type="SAM" id="Phobius"/>
    </source>
</evidence>
<feature type="transmembrane region" description="Helical" evidence="1">
    <location>
        <begin position="243"/>
        <end position="262"/>
    </location>
</feature>
<name>A0ABZ1FZM2_9ACTN</name>
<sequence length="295" mass="30597">MSDPLVRLYPAAYRAAYGQEIVDVHREMTADMPRPARLRADADLAAHALRVRLGLDSASPAGRFFALAAPFALAAGAVDGGLRLTRWYAGLVLSPAPVRVQLSTMGGAWSLHMLLSLLVCVGAVIALTGRWGPGAGVAVCGLLGTAVQWAAGARVYDEGAITPVAALLTVAVVLACPPDRRGDRRLSAATGAMAAAGWFPVAVVNTGAYTGAFGVTTDYGAWPMLVLAFTGAVLALRARSSGLLEMGAMAVASPPLVAYSYATVWGDPWPVLGTLLLLPVVAALTAFFQAVRRRS</sequence>
<feature type="transmembrane region" description="Helical" evidence="1">
    <location>
        <begin position="109"/>
        <end position="127"/>
    </location>
</feature>
<evidence type="ECO:0000313" key="3">
    <source>
        <dbReference type="Proteomes" id="UP001330827"/>
    </source>
</evidence>
<keyword evidence="1" id="KW-0812">Transmembrane</keyword>
<evidence type="ECO:0000313" key="2">
    <source>
        <dbReference type="EMBL" id="WSC11943.1"/>
    </source>
</evidence>
<feature type="transmembrane region" description="Helical" evidence="1">
    <location>
        <begin position="219"/>
        <end position="236"/>
    </location>
</feature>
<accession>A0ABZ1FZM2</accession>
<keyword evidence="1" id="KW-0472">Membrane</keyword>
<proteinExistence type="predicted"/>
<reference evidence="2 3" key="1">
    <citation type="submission" date="2022-10" db="EMBL/GenBank/DDBJ databases">
        <title>The complete genomes of actinobacterial strains from the NBC collection.</title>
        <authorList>
            <person name="Joergensen T.S."/>
            <person name="Alvarez Arevalo M."/>
            <person name="Sterndorff E.B."/>
            <person name="Faurdal D."/>
            <person name="Vuksanovic O."/>
            <person name="Mourched A.-S."/>
            <person name="Charusanti P."/>
            <person name="Shaw S."/>
            <person name="Blin K."/>
            <person name="Weber T."/>
        </authorList>
    </citation>
    <scope>NUCLEOTIDE SEQUENCE [LARGE SCALE GENOMIC DNA]</scope>
    <source>
        <strain evidence="2 3">NBC 01769</strain>
    </source>
</reference>
<feature type="transmembrane region" description="Helical" evidence="1">
    <location>
        <begin position="134"/>
        <end position="153"/>
    </location>
</feature>
<protein>
    <submittedName>
        <fullName evidence="2">Uncharacterized protein</fullName>
    </submittedName>
</protein>
<feature type="transmembrane region" description="Helical" evidence="1">
    <location>
        <begin position="188"/>
        <end position="213"/>
    </location>
</feature>
<dbReference type="RefSeq" id="WP_326589905.1">
    <property type="nucleotide sequence ID" value="NZ_CP109114.1"/>
</dbReference>
<dbReference type="Proteomes" id="UP001330827">
    <property type="component" value="Chromosome"/>
</dbReference>
<feature type="transmembrane region" description="Helical" evidence="1">
    <location>
        <begin position="159"/>
        <end position="176"/>
    </location>
</feature>